<sequence length="265" mass="30642">MTWNDRPLPDWRPIKELILERAARRSGIPDLGKYTLDTKIAWVVSPPSDGVENGKTRWFPITDLFMTDEEYHYCSEGDWPPDWKGTYSQGLRQFWIAAAEAFHDDVVSGQIQLFARRGEITEPFRDLAADTWRAVKARALREAEDEIDEDEEVLDLSQWLSRCIRLERLCGFDNPRFVSVHGKELDRGEITDRSGSPGRPTSLHIFVAEHARRVASRTALLRVKDEAEHLHNWLATAHPQAHAAKPKTIENRIREHHRTLKRPPK</sequence>
<proteinExistence type="predicted"/>
<gene>
    <name evidence="1" type="ORF">E8M01_10255</name>
</gene>
<dbReference type="OrthoDB" id="8222794at2"/>
<accession>A0A4D7B911</accession>
<evidence type="ECO:0000313" key="1">
    <source>
        <dbReference type="EMBL" id="QCI64577.1"/>
    </source>
</evidence>
<keyword evidence="2" id="KW-1185">Reference proteome</keyword>
<organism evidence="1 2">
    <name type="scientific">Phreatobacter stygius</name>
    <dbReference type="NCBI Taxonomy" id="1940610"/>
    <lineage>
        <taxon>Bacteria</taxon>
        <taxon>Pseudomonadati</taxon>
        <taxon>Pseudomonadota</taxon>
        <taxon>Alphaproteobacteria</taxon>
        <taxon>Hyphomicrobiales</taxon>
        <taxon>Phreatobacteraceae</taxon>
        <taxon>Phreatobacter</taxon>
    </lineage>
</organism>
<dbReference type="RefSeq" id="WP_136960029.1">
    <property type="nucleotide sequence ID" value="NZ_CP039690.1"/>
</dbReference>
<dbReference type="EMBL" id="CP039690">
    <property type="protein sequence ID" value="QCI64577.1"/>
    <property type="molecule type" value="Genomic_DNA"/>
</dbReference>
<reference evidence="1 2" key="1">
    <citation type="submission" date="2019-04" db="EMBL/GenBank/DDBJ databases">
        <title>Phreatobacter aquaticus sp. nov.</title>
        <authorList>
            <person name="Choi A."/>
        </authorList>
    </citation>
    <scope>NUCLEOTIDE SEQUENCE [LARGE SCALE GENOMIC DNA]</scope>
    <source>
        <strain evidence="1 2">KCTC 52518</strain>
    </source>
</reference>
<protein>
    <submittedName>
        <fullName evidence="1">Uncharacterized protein</fullName>
    </submittedName>
</protein>
<dbReference type="Proteomes" id="UP000298781">
    <property type="component" value="Chromosome"/>
</dbReference>
<dbReference type="KEGG" id="pstg:E8M01_10255"/>
<name>A0A4D7B911_9HYPH</name>
<evidence type="ECO:0000313" key="2">
    <source>
        <dbReference type="Proteomes" id="UP000298781"/>
    </source>
</evidence>
<dbReference type="AlphaFoldDB" id="A0A4D7B911"/>